<keyword evidence="6" id="KW-0732">Signal</keyword>
<dbReference type="Ensembl" id="ENSAPOT00000004462.1">
    <property type="protein sequence ID" value="ENSAPOP00000026152.1"/>
    <property type="gene ID" value="ENSAPOG00000009730.1"/>
</dbReference>
<dbReference type="STRING" id="80966.ENSAPOP00000026152"/>
<keyword evidence="3" id="KW-0687">Ribonucleoprotein</keyword>
<evidence type="ECO:0000256" key="4">
    <source>
        <dbReference type="ARBA" id="ARBA00035283"/>
    </source>
</evidence>
<keyword evidence="9" id="KW-1185">Reference proteome</keyword>
<reference evidence="8" key="2">
    <citation type="submission" date="2025-09" db="UniProtKB">
        <authorList>
            <consortium name="Ensembl"/>
        </authorList>
    </citation>
    <scope>IDENTIFICATION</scope>
</reference>
<evidence type="ECO:0000259" key="7">
    <source>
        <dbReference type="Pfam" id="PF00467"/>
    </source>
</evidence>
<feature type="chain" id="PRO_5018682689" description="Large ribosomal subunit protein uL24m" evidence="6">
    <location>
        <begin position="25"/>
        <end position="133"/>
    </location>
</feature>
<dbReference type="Pfam" id="PF00467">
    <property type="entry name" value="KOW"/>
    <property type="match status" value="1"/>
</dbReference>
<comment type="similarity">
    <text evidence="1">Belongs to the universal ribosomal protein uL24 family.</text>
</comment>
<evidence type="ECO:0000313" key="8">
    <source>
        <dbReference type="Ensembl" id="ENSAPOP00000026152.1"/>
    </source>
</evidence>
<feature type="signal peptide" evidence="6">
    <location>
        <begin position="1"/>
        <end position="24"/>
    </location>
</feature>
<evidence type="ECO:0000256" key="3">
    <source>
        <dbReference type="ARBA" id="ARBA00023274"/>
    </source>
</evidence>
<accession>A0A3Q1GF56</accession>
<protein>
    <recommendedName>
        <fullName evidence="4">Large ribosomal subunit protein uL24m</fullName>
    </recommendedName>
    <alternativeName>
        <fullName evidence="5">39S ribosomal protein L24, mitochondrial</fullName>
    </alternativeName>
</protein>
<dbReference type="InterPro" id="IPR041988">
    <property type="entry name" value="Ribosomal_uL24_KOW"/>
</dbReference>
<dbReference type="GO" id="GO:0006412">
    <property type="term" value="P:translation"/>
    <property type="evidence" value="ECO:0007669"/>
    <property type="project" value="InterPro"/>
</dbReference>
<dbReference type="InterPro" id="IPR005824">
    <property type="entry name" value="KOW"/>
</dbReference>
<keyword evidence="2" id="KW-0689">Ribosomal protein</keyword>
<dbReference type="GO" id="GO:1990904">
    <property type="term" value="C:ribonucleoprotein complex"/>
    <property type="evidence" value="ECO:0007669"/>
    <property type="project" value="UniProtKB-KW"/>
</dbReference>
<name>A0A3Q1GF56_9TELE</name>
<evidence type="ECO:0000256" key="1">
    <source>
        <dbReference type="ARBA" id="ARBA00010618"/>
    </source>
</evidence>
<dbReference type="InterPro" id="IPR014722">
    <property type="entry name" value="Rib_uL2_dom2"/>
</dbReference>
<dbReference type="SUPFAM" id="SSF50104">
    <property type="entry name" value="Translation proteins SH3-like domain"/>
    <property type="match status" value="1"/>
</dbReference>
<dbReference type="GO" id="GO:0003723">
    <property type="term" value="F:RNA binding"/>
    <property type="evidence" value="ECO:0007669"/>
    <property type="project" value="InterPro"/>
</dbReference>
<dbReference type="InParanoid" id="A0A3Q1GF56"/>
<dbReference type="PANTHER" id="PTHR12903">
    <property type="entry name" value="MITOCHONDRIAL RIBOSOMAL PROTEIN L24"/>
    <property type="match status" value="1"/>
</dbReference>
<dbReference type="CDD" id="cd06089">
    <property type="entry name" value="KOW_RPL26"/>
    <property type="match status" value="1"/>
</dbReference>
<proteinExistence type="inferred from homology"/>
<dbReference type="GO" id="GO:0005840">
    <property type="term" value="C:ribosome"/>
    <property type="evidence" value="ECO:0007669"/>
    <property type="project" value="UniProtKB-KW"/>
</dbReference>
<feature type="domain" description="KOW" evidence="7">
    <location>
        <begin position="55"/>
        <end position="82"/>
    </location>
</feature>
<evidence type="ECO:0000313" key="9">
    <source>
        <dbReference type="Proteomes" id="UP000257200"/>
    </source>
</evidence>
<dbReference type="Proteomes" id="UP000257200">
    <property type="component" value="Unplaced"/>
</dbReference>
<dbReference type="GO" id="GO:0003735">
    <property type="term" value="F:structural constituent of ribosome"/>
    <property type="evidence" value="ECO:0007669"/>
    <property type="project" value="InterPro"/>
</dbReference>
<dbReference type="Gene3D" id="2.30.30.30">
    <property type="match status" value="1"/>
</dbReference>
<dbReference type="InterPro" id="IPR008991">
    <property type="entry name" value="Translation_prot_SH3-like_sf"/>
</dbReference>
<dbReference type="AlphaFoldDB" id="A0A3Q1GF56"/>
<organism evidence="8 9">
    <name type="scientific">Acanthochromis polyacanthus</name>
    <name type="common">spiny chromis</name>
    <dbReference type="NCBI Taxonomy" id="80966"/>
    <lineage>
        <taxon>Eukaryota</taxon>
        <taxon>Metazoa</taxon>
        <taxon>Chordata</taxon>
        <taxon>Craniata</taxon>
        <taxon>Vertebrata</taxon>
        <taxon>Euteleostomi</taxon>
        <taxon>Actinopterygii</taxon>
        <taxon>Neopterygii</taxon>
        <taxon>Teleostei</taxon>
        <taxon>Neoteleostei</taxon>
        <taxon>Acanthomorphata</taxon>
        <taxon>Ovalentaria</taxon>
        <taxon>Pomacentridae</taxon>
        <taxon>Acanthochromis</taxon>
    </lineage>
</organism>
<evidence type="ECO:0000256" key="5">
    <source>
        <dbReference type="ARBA" id="ARBA00035357"/>
    </source>
</evidence>
<sequence length="133" mass="15083">HSGVSTTILWWKFIYICFCSRAATRQFSDCICGILPKPGLINLELTVCVESVFQVEILAGKDKGKQGKVMQVFRHRNWVILEGLNTHHRYVGKTPGYRGTYIASEAPILLQDIALIDPSDRYSKLMHNIGFKL</sequence>
<evidence type="ECO:0000256" key="6">
    <source>
        <dbReference type="SAM" id="SignalP"/>
    </source>
</evidence>
<evidence type="ECO:0000256" key="2">
    <source>
        <dbReference type="ARBA" id="ARBA00022980"/>
    </source>
</evidence>
<dbReference type="InterPro" id="IPR003256">
    <property type="entry name" value="Ribosomal_uL24"/>
</dbReference>
<reference evidence="8" key="1">
    <citation type="submission" date="2025-08" db="UniProtKB">
        <authorList>
            <consortium name="Ensembl"/>
        </authorList>
    </citation>
    <scope>IDENTIFICATION</scope>
</reference>